<organism evidence="3 4">
    <name type="scientific">Lacticaseibacillus sharpeae JCM 1186 = DSM 20505</name>
    <dbReference type="NCBI Taxonomy" id="1291052"/>
    <lineage>
        <taxon>Bacteria</taxon>
        <taxon>Bacillati</taxon>
        <taxon>Bacillota</taxon>
        <taxon>Bacilli</taxon>
        <taxon>Lactobacillales</taxon>
        <taxon>Lactobacillaceae</taxon>
        <taxon>Lacticaseibacillus</taxon>
    </lineage>
</organism>
<protein>
    <submittedName>
        <fullName evidence="3">Phosphoesterase, DHH family protein</fullName>
    </submittedName>
</protein>
<evidence type="ECO:0000259" key="2">
    <source>
        <dbReference type="Pfam" id="PF02272"/>
    </source>
</evidence>
<feature type="domain" description="DHHA1" evidence="2">
    <location>
        <begin position="233"/>
        <end position="311"/>
    </location>
</feature>
<comment type="caution">
    <text evidence="3">The sequence shown here is derived from an EMBL/GenBank/DDBJ whole genome shotgun (WGS) entry which is preliminary data.</text>
</comment>
<gene>
    <name evidence="3" type="ORF">FC18_GL002135</name>
</gene>
<dbReference type="OrthoDB" id="9803668at2"/>
<dbReference type="SUPFAM" id="SSF64182">
    <property type="entry name" value="DHH phosphoesterases"/>
    <property type="match status" value="1"/>
</dbReference>
<dbReference type="EMBL" id="AYYO01000044">
    <property type="protein sequence ID" value="KRM54721.1"/>
    <property type="molecule type" value="Genomic_DNA"/>
</dbReference>
<dbReference type="STRING" id="1291052.FC18_GL002135"/>
<dbReference type="InterPro" id="IPR038763">
    <property type="entry name" value="DHH_sf"/>
</dbReference>
<keyword evidence="4" id="KW-1185">Reference proteome</keyword>
<dbReference type="PATRIC" id="fig|1291052.5.peg.2199"/>
<dbReference type="AlphaFoldDB" id="A0A0R1ZIE1"/>
<dbReference type="PANTHER" id="PTHR47618">
    <property type="entry name" value="BIFUNCTIONAL OLIGORIBONUCLEASE AND PAP PHOSPHATASE NRNA"/>
    <property type="match status" value="1"/>
</dbReference>
<dbReference type="RefSeq" id="WP_054677198.1">
    <property type="nucleotide sequence ID" value="NZ_AYYO01000044.1"/>
</dbReference>
<dbReference type="Pfam" id="PF01368">
    <property type="entry name" value="DHH"/>
    <property type="match status" value="1"/>
</dbReference>
<evidence type="ECO:0000313" key="4">
    <source>
        <dbReference type="Proteomes" id="UP000051679"/>
    </source>
</evidence>
<dbReference type="Proteomes" id="UP000051679">
    <property type="component" value="Unassembled WGS sequence"/>
</dbReference>
<sequence>MAIDQILQAIDDFDTIIIHRHQRPDPDAYGSQVGLAETIRNSYPDKAVYVVGESVPSLGWLATMQEIPDSRYEDALVIVTDTADTPRIDDDRYKLGKKLIKIDHHPDDDAYGDVRLVRPEASSCSEVLIDIINASNGQLKMNVRAAKMFYAGIVGDTGRFMYNNTSAHTLEVVAQLFGFGFDASLINQKMTEVTLGQAKLQAFAMDTLEITPNGAGYYVLHQSDLKRLGVASDQYQAAVGTAGRLGEVRAWAMFTEQDDGTFRVSLRSKQAPIEPIAKNHNGGGHALASGAKAKDDAEIKQIVNELDALLASAGK</sequence>
<dbReference type="Pfam" id="PF02272">
    <property type="entry name" value="DHHA1"/>
    <property type="match status" value="1"/>
</dbReference>
<dbReference type="Gene3D" id="3.90.1640.10">
    <property type="entry name" value="inorganic pyrophosphatase (n-terminal core)"/>
    <property type="match status" value="1"/>
</dbReference>
<evidence type="ECO:0000313" key="3">
    <source>
        <dbReference type="EMBL" id="KRM54721.1"/>
    </source>
</evidence>
<evidence type="ECO:0000259" key="1">
    <source>
        <dbReference type="Pfam" id="PF01368"/>
    </source>
</evidence>
<dbReference type="InterPro" id="IPR003156">
    <property type="entry name" value="DHHA1_dom"/>
</dbReference>
<dbReference type="InterPro" id="IPR051319">
    <property type="entry name" value="Oligoribo/pAp-PDE_c-di-AMP_PDE"/>
</dbReference>
<dbReference type="InterPro" id="IPR001667">
    <property type="entry name" value="DDH_dom"/>
</dbReference>
<accession>A0A0R1ZIE1</accession>
<reference evidence="3 4" key="1">
    <citation type="journal article" date="2015" name="Genome Announc.">
        <title>Expanding the biotechnology potential of lactobacilli through comparative genomics of 213 strains and associated genera.</title>
        <authorList>
            <person name="Sun Z."/>
            <person name="Harris H.M."/>
            <person name="McCann A."/>
            <person name="Guo C."/>
            <person name="Argimon S."/>
            <person name="Zhang W."/>
            <person name="Yang X."/>
            <person name="Jeffery I.B."/>
            <person name="Cooney J.C."/>
            <person name="Kagawa T.F."/>
            <person name="Liu W."/>
            <person name="Song Y."/>
            <person name="Salvetti E."/>
            <person name="Wrobel A."/>
            <person name="Rasinkangas P."/>
            <person name="Parkhill J."/>
            <person name="Rea M.C."/>
            <person name="O'Sullivan O."/>
            <person name="Ritari J."/>
            <person name="Douillard F.P."/>
            <person name="Paul Ross R."/>
            <person name="Yang R."/>
            <person name="Briner A.E."/>
            <person name="Felis G.E."/>
            <person name="de Vos W.M."/>
            <person name="Barrangou R."/>
            <person name="Klaenhammer T.R."/>
            <person name="Caufield P.W."/>
            <person name="Cui Y."/>
            <person name="Zhang H."/>
            <person name="O'Toole P.W."/>
        </authorList>
    </citation>
    <scope>NUCLEOTIDE SEQUENCE [LARGE SCALE GENOMIC DNA]</scope>
    <source>
        <strain evidence="3 4">DSM 20505</strain>
    </source>
</reference>
<dbReference type="Gene3D" id="3.10.310.30">
    <property type="match status" value="1"/>
</dbReference>
<feature type="domain" description="DDH" evidence="1">
    <location>
        <begin position="16"/>
        <end position="153"/>
    </location>
</feature>
<dbReference type="GO" id="GO:0003676">
    <property type="term" value="F:nucleic acid binding"/>
    <property type="evidence" value="ECO:0007669"/>
    <property type="project" value="InterPro"/>
</dbReference>
<proteinExistence type="predicted"/>
<dbReference type="PANTHER" id="PTHR47618:SF1">
    <property type="entry name" value="BIFUNCTIONAL OLIGORIBONUCLEASE AND PAP PHOSPHATASE NRNA"/>
    <property type="match status" value="1"/>
</dbReference>
<name>A0A0R1ZIE1_9LACO</name>